<name>A0A6P0UNP8_9FLAO</name>
<keyword evidence="2" id="KW-1185">Reference proteome</keyword>
<evidence type="ECO:0000313" key="2">
    <source>
        <dbReference type="Proteomes" id="UP000468581"/>
    </source>
</evidence>
<protein>
    <recommendedName>
        <fullName evidence="3">MBL fold metallo-hydrolase</fullName>
    </recommendedName>
</protein>
<dbReference type="AlphaFoldDB" id="A0A6P0UNP8"/>
<sequence length="259" mass="29179">MKNFGFLIVLLLSISTYSQDKISLTYTGNMGVLISDGKVSVLIDGLHEKYGADYLFPPQALVQKIGSGFNGNPAPSLLLFTHRHGDHYSARLADNFLKEHPSSMLIGPGQVTSQLQKQERAIKVATDSYAKQLFAHRDILVKAFKMNHGGARHKTVENTAFIISLGGLNILHIGDTSWHEDIKMFDQLGLNEEDIDYLVIPYWMLLGENAEELLEKYLDGVKLIATHISPRIDKKDLNEIKKRYPKTVFLTQLEEKLKL</sequence>
<dbReference type="SUPFAM" id="SSF56281">
    <property type="entry name" value="Metallo-hydrolase/oxidoreductase"/>
    <property type="match status" value="1"/>
</dbReference>
<dbReference type="PANTHER" id="PTHR43546:SF3">
    <property type="entry name" value="UPF0173 METAL-DEPENDENT HYDROLASE MJ1163"/>
    <property type="match status" value="1"/>
</dbReference>
<dbReference type="EMBL" id="JAABOO010000002">
    <property type="protein sequence ID" value="NER14122.1"/>
    <property type="molecule type" value="Genomic_DNA"/>
</dbReference>
<organism evidence="1 2">
    <name type="scientific">Leptobacterium flavescens</name>
    <dbReference type="NCBI Taxonomy" id="472055"/>
    <lineage>
        <taxon>Bacteria</taxon>
        <taxon>Pseudomonadati</taxon>
        <taxon>Bacteroidota</taxon>
        <taxon>Flavobacteriia</taxon>
        <taxon>Flavobacteriales</taxon>
        <taxon>Flavobacteriaceae</taxon>
        <taxon>Leptobacterium</taxon>
    </lineage>
</organism>
<dbReference type="RefSeq" id="WP_163607384.1">
    <property type="nucleotide sequence ID" value="NZ_JAABOO010000002.1"/>
</dbReference>
<proteinExistence type="predicted"/>
<evidence type="ECO:0008006" key="3">
    <source>
        <dbReference type="Google" id="ProtNLM"/>
    </source>
</evidence>
<comment type="caution">
    <text evidence="1">The sequence shown here is derived from an EMBL/GenBank/DDBJ whole genome shotgun (WGS) entry which is preliminary data.</text>
</comment>
<dbReference type="InterPro" id="IPR050114">
    <property type="entry name" value="UPF0173_UPF0282_UlaG_hydrolase"/>
</dbReference>
<dbReference type="Gene3D" id="3.60.15.10">
    <property type="entry name" value="Ribonuclease Z/Hydroxyacylglutathione hydrolase-like"/>
    <property type="match status" value="1"/>
</dbReference>
<dbReference type="Proteomes" id="UP000468581">
    <property type="component" value="Unassembled WGS sequence"/>
</dbReference>
<dbReference type="InterPro" id="IPR036866">
    <property type="entry name" value="RibonucZ/Hydroxyglut_hydro"/>
</dbReference>
<dbReference type="PANTHER" id="PTHR43546">
    <property type="entry name" value="UPF0173 METAL-DEPENDENT HYDROLASE MJ1163-RELATED"/>
    <property type="match status" value="1"/>
</dbReference>
<reference evidence="1 2" key="1">
    <citation type="submission" date="2020-01" db="EMBL/GenBank/DDBJ databases">
        <title>Leptobacterium flavescens.</title>
        <authorList>
            <person name="Wang G."/>
        </authorList>
    </citation>
    <scope>NUCLEOTIDE SEQUENCE [LARGE SCALE GENOMIC DNA]</scope>
    <source>
        <strain evidence="1 2">KCTC 22160</strain>
    </source>
</reference>
<accession>A0A6P0UNP8</accession>
<dbReference type="Pfam" id="PF13483">
    <property type="entry name" value="Lactamase_B_3"/>
    <property type="match status" value="1"/>
</dbReference>
<gene>
    <name evidence="1" type="ORF">GWK08_11770</name>
</gene>
<evidence type="ECO:0000313" key="1">
    <source>
        <dbReference type="EMBL" id="NER14122.1"/>
    </source>
</evidence>